<evidence type="ECO:0000313" key="4">
    <source>
        <dbReference type="Proteomes" id="UP000320876"/>
    </source>
</evidence>
<protein>
    <submittedName>
        <fullName evidence="3">Polyene glycosyltransferase</fullName>
    </submittedName>
</protein>
<gene>
    <name evidence="3" type="ORF">FB471_5800</name>
</gene>
<comment type="caution">
    <text evidence="3">The sequence shown here is derived from an EMBL/GenBank/DDBJ whole genome shotgun (WGS) entry which is preliminary data.</text>
</comment>
<dbReference type="CDD" id="cd03784">
    <property type="entry name" value="GT1_Gtf-like"/>
    <property type="match status" value="1"/>
</dbReference>
<evidence type="ECO:0000256" key="1">
    <source>
        <dbReference type="ARBA" id="ARBA00022676"/>
    </source>
</evidence>
<accession>A0A542CSC0</accession>
<dbReference type="AlphaFoldDB" id="A0A542CSC0"/>
<dbReference type="PANTHER" id="PTHR48043">
    <property type="entry name" value="EG:EG0003.4 PROTEIN-RELATED"/>
    <property type="match status" value="1"/>
</dbReference>
<dbReference type="SUPFAM" id="SSF53756">
    <property type="entry name" value="UDP-Glycosyltransferase/glycogen phosphorylase"/>
    <property type="match status" value="1"/>
</dbReference>
<reference evidence="3 4" key="1">
    <citation type="submission" date="2019-06" db="EMBL/GenBank/DDBJ databases">
        <title>Sequencing the genomes of 1000 actinobacteria strains.</title>
        <authorList>
            <person name="Klenk H.-P."/>
        </authorList>
    </citation>
    <scope>NUCLEOTIDE SEQUENCE [LARGE SCALE GENOMIC DNA]</scope>
    <source>
        <strain evidence="3 4">DSM 45679</strain>
    </source>
</reference>
<dbReference type="PANTHER" id="PTHR48043:SF145">
    <property type="entry name" value="FI06409P-RELATED"/>
    <property type="match status" value="1"/>
</dbReference>
<dbReference type="InterPro" id="IPR002213">
    <property type="entry name" value="UDP_glucos_trans"/>
</dbReference>
<proteinExistence type="predicted"/>
<dbReference type="Proteomes" id="UP000320876">
    <property type="component" value="Unassembled WGS sequence"/>
</dbReference>
<dbReference type="Pfam" id="PF00201">
    <property type="entry name" value="UDPGT"/>
    <property type="match status" value="1"/>
</dbReference>
<sequence length="443" mass="49622">MNPLRVLATELARRGVPDVWFATDEYRRPDIEGISGTNPVEFASLGETIPERSAETWDERTYRAVTQANLFKAHQAQIEQGYDPSLQAAKYRALESAADKIQPALMVIDSMCQYGIDLAITKGIPYVLSTTFLPSVWLTSYFPFGKSYTSPWFPVPNSGLPRDMTIGQQLANQLFRLRTMATFGKPKMLKVLAREHRGRRELGIAPEARRFLAKADRAELILCYSVPELEYPFRYPDTLLTVGAMLPPLPEAADDGGHLTAWLDRQDSVVYMGLGTVTRLSPPEIRSMVEVARRLEGRHSVLWKLPLEQQEFLPPAATLPGNLRIETWLPSQHDVLAHPKVTVFFTHGGGNGFHESLRHGKPMVIRPLWADGPDQAVRGQERGVSLTLDRPHDLVPDDVTDKLTRVLRDGSFRTRAEYFRDLMRAAGGRCTAADRLLGLPALA</sequence>
<evidence type="ECO:0000313" key="3">
    <source>
        <dbReference type="EMBL" id="TQI93660.1"/>
    </source>
</evidence>
<keyword evidence="1" id="KW-0328">Glycosyltransferase</keyword>
<name>A0A542CSC0_AMYCI</name>
<dbReference type="GO" id="GO:0008194">
    <property type="term" value="F:UDP-glycosyltransferase activity"/>
    <property type="evidence" value="ECO:0007669"/>
    <property type="project" value="InterPro"/>
</dbReference>
<keyword evidence="4" id="KW-1185">Reference proteome</keyword>
<organism evidence="3 4">
    <name type="scientific">Amycolatopsis cihanbeyliensis</name>
    <dbReference type="NCBI Taxonomy" id="1128664"/>
    <lineage>
        <taxon>Bacteria</taxon>
        <taxon>Bacillati</taxon>
        <taxon>Actinomycetota</taxon>
        <taxon>Actinomycetes</taxon>
        <taxon>Pseudonocardiales</taxon>
        <taxon>Pseudonocardiaceae</taxon>
        <taxon>Amycolatopsis</taxon>
    </lineage>
</organism>
<keyword evidence="2 3" id="KW-0808">Transferase</keyword>
<evidence type="ECO:0000256" key="2">
    <source>
        <dbReference type="ARBA" id="ARBA00022679"/>
    </source>
</evidence>
<dbReference type="InterPro" id="IPR050271">
    <property type="entry name" value="UDP-glycosyltransferase"/>
</dbReference>
<dbReference type="EMBL" id="VFML01000002">
    <property type="protein sequence ID" value="TQI93660.1"/>
    <property type="molecule type" value="Genomic_DNA"/>
</dbReference>
<dbReference type="Gene3D" id="3.40.50.2000">
    <property type="entry name" value="Glycogen Phosphorylase B"/>
    <property type="match status" value="2"/>
</dbReference>